<evidence type="ECO:0000256" key="3">
    <source>
        <dbReference type="ARBA" id="ARBA00029447"/>
    </source>
</evidence>
<keyword evidence="11" id="KW-1185">Reference proteome</keyword>
<dbReference type="PANTHER" id="PTHR32089:SF120">
    <property type="entry name" value="METHYL-ACCEPTING CHEMOTAXIS PROTEIN TLPQ"/>
    <property type="match status" value="1"/>
</dbReference>
<evidence type="ECO:0000256" key="6">
    <source>
        <dbReference type="SAM" id="Phobius"/>
    </source>
</evidence>
<organism evidence="10 11">
    <name type="scientific">Shewanella avicenniae</name>
    <dbReference type="NCBI Taxonomy" id="2814294"/>
    <lineage>
        <taxon>Bacteria</taxon>
        <taxon>Pseudomonadati</taxon>
        <taxon>Pseudomonadota</taxon>
        <taxon>Gammaproteobacteria</taxon>
        <taxon>Alteromonadales</taxon>
        <taxon>Shewanellaceae</taxon>
        <taxon>Shewanella</taxon>
    </lineage>
</organism>
<dbReference type="SUPFAM" id="SSF58104">
    <property type="entry name" value="Methyl-accepting chemotaxis protein (MCP) signaling domain"/>
    <property type="match status" value="1"/>
</dbReference>
<accession>A0ABX7QM82</accession>
<feature type="transmembrane region" description="Helical" evidence="6">
    <location>
        <begin position="15"/>
        <end position="32"/>
    </location>
</feature>
<evidence type="ECO:0000259" key="9">
    <source>
        <dbReference type="PROSITE" id="PS50906"/>
    </source>
</evidence>
<dbReference type="CDD" id="cd11386">
    <property type="entry name" value="MCP_signal"/>
    <property type="match status" value="1"/>
</dbReference>
<name>A0ABX7QM82_9GAMM</name>
<reference evidence="10 11" key="1">
    <citation type="submission" date="2021-03" db="EMBL/GenBank/DDBJ databases">
        <title>Novel species identification of genus Shewanella.</title>
        <authorList>
            <person name="Liu G."/>
            <person name="Zhang Q."/>
        </authorList>
    </citation>
    <scope>NUCLEOTIDE SEQUENCE [LARGE SCALE GENOMIC DNA]</scope>
    <source>
        <strain evidence="10 11">FJAT-51800</strain>
    </source>
</reference>
<gene>
    <name evidence="10" type="ORF">JYB87_09330</name>
</gene>
<evidence type="ECO:0000256" key="2">
    <source>
        <dbReference type="ARBA" id="ARBA00023224"/>
    </source>
</evidence>
<dbReference type="Pfam" id="PF00015">
    <property type="entry name" value="MCPsignal"/>
    <property type="match status" value="1"/>
</dbReference>
<dbReference type="InterPro" id="IPR010910">
    <property type="entry name" value="Nitrate/nitrite_sensing_bac"/>
</dbReference>
<dbReference type="EMBL" id="CP071503">
    <property type="protein sequence ID" value="QSX31995.1"/>
    <property type="molecule type" value="Genomic_DNA"/>
</dbReference>
<evidence type="ECO:0000256" key="5">
    <source>
        <dbReference type="SAM" id="Coils"/>
    </source>
</evidence>
<evidence type="ECO:0000259" key="7">
    <source>
        <dbReference type="PROSITE" id="PS50111"/>
    </source>
</evidence>
<feature type="domain" description="NIT" evidence="9">
    <location>
        <begin position="55"/>
        <end position="302"/>
    </location>
</feature>
<dbReference type="Gene3D" id="1.10.287.950">
    <property type="entry name" value="Methyl-accepting chemotaxis protein"/>
    <property type="match status" value="1"/>
</dbReference>
<dbReference type="PROSITE" id="PS50111">
    <property type="entry name" value="CHEMOTAXIS_TRANSDUC_2"/>
    <property type="match status" value="1"/>
</dbReference>
<sequence length="666" mass="72918">MDFQWLGNLSIKSKFLLVILPPFILATMFGILDINSNVTHAMSTKRVIALSNLVKVNSNLVHELQKERGMSAGFIGSKGSSFADALPTQRNQTDVQAANFAEYLQSNTFIPQIQSRIIEIKSELQKLGSIRQQVSALQISVPEEVAYYSKLNQLLLSVIDLVAKTGEDKDIAVESAAFSVYLQMKERAGIERAVLSSTFGQNGFKPNMFTRFVTLVSEQNSFQSRFIALGAEASVSQYQQLLLDPKFEDVEAFRKIALAQNAEQIAAQSAEKWFAASTARIELLRKFEVELQQKLTGHSESVYNQLITKAWTQGCAIVGSLLLIVFVSYLIISNLLSRLKILYVGIIHTKTNFDMTTRLALKGTDELGQISVAIDSMLADFDNVIAAVRTNSDTLNRAVGQMNNYSTQLSRNVEIGHGEAEQVASAMTEMSSTVQEIATSAVKVTDASKVASQEAKAGNLEVGRTADAIGELAQEIEFASNSIQQLDTDIHGIVGLLAEINGIAEQTNLLALNAAIEAARAGEMGRGFAVVADEVRNLAQRSQSSTEHIRKMTDRLKLGAQNAVSAIAKGQQRAEASVVEANRAGEELYKIVAHVESIESMNEQIAAATHQQSVVSDEVNRNALKISDTYSSTKQVAEEFMELNKQLLKDAEHLRQQVAKFKTSIN</sequence>
<proteinExistence type="inferred from homology"/>
<dbReference type="PANTHER" id="PTHR32089">
    <property type="entry name" value="METHYL-ACCEPTING CHEMOTAXIS PROTEIN MCPB"/>
    <property type="match status" value="1"/>
</dbReference>
<dbReference type="Pfam" id="PF08376">
    <property type="entry name" value="NIT"/>
    <property type="match status" value="1"/>
</dbReference>
<comment type="subcellular location">
    <subcellularLocation>
        <location evidence="1">Membrane</location>
    </subcellularLocation>
</comment>
<feature type="coiled-coil region" evidence="5">
    <location>
        <begin position="637"/>
        <end position="664"/>
    </location>
</feature>
<feature type="domain" description="HAMP" evidence="8">
    <location>
        <begin position="354"/>
        <end position="386"/>
    </location>
</feature>
<evidence type="ECO:0000259" key="8">
    <source>
        <dbReference type="PROSITE" id="PS50885"/>
    </source>
</evidence>
<keyword evidence="6" id="KW-0472">Membrane</keyword>
<dbReference type="InterPro" id="IPR004089">
    <property type="entry name" value="MCPsignal_dom"/>
</dbReference>
<keyword evidence="2 4" id="KW-0807">Transducer</keyword>
<protein>
    <submittedName>
        <fullName evidence="10">Methyl-accepting chemotaxis protein</fullName>
    </submittedName>
</protein>
<dbReference type="InterPro" id="IPR003660">
    <property type="entry name" value="HAMP_dom"/>
</dbReference>
<dbReference type="RefSeq" id="WP_207353240.1">
    <property type="nucleotide sequence ID" value="NZ_CP071503.1"/>
</dbReference>
<evidence type="ECO:0000256" key="4">
    <source>
        <dbReference type="PROSITE-ProRule" id="PRU00284"/>
    </source>
</evidence>
<evidence type="ECO:0000256" key="1">
    <source>
        <dbReference type="ARBA" id="ARBA00004370"/>
    </source>
</evidence>
<dbReference type="PROSITE" id="PS50885">
    <property type="entry name" value="HAMP"/>
    <property type="match status" value="1"/>
</dbReference>
<dbReference type="InterPro" id="IPR013587">
    <property type="entry name" value="Nitrate/nitrite_sensing"/>
</dbReference>
<keyword evidence="6" id="KW-0812">Transmembrane</keyword>
<keyword evidence="6" id="KW-1133">Transmembrane helix</keyword>
<feature type="domain" description="Methyl-accepting transducer" evidence="7">
    <location>
        <begin position="391"/>
        <end position="627"/>
    </location>
</feature>
<dbReference type="SMART" id="SM00283">
    <property type="entry name" value="MA"/>
    <property type="match status" value="1"/>
</dbReference>
<feature type="transmembrane region" description="Helical" evidence="6">
    <location>
        <begin position="310"/>
        <end position="332"/>
    </location>
</feature>
<evidence type="ECO:0000313" key="11">
    <source>
        <dbReference type="Proteomes" id="UP000662770"/>
    </source>
</evidence>
<comment type="similarity">
    <text evidence="3">Belongs to the methyl-accepting chemotaxis (MCP) protein family.</text>
</comment>
<keyword evidence="5" id="KW-0175">Coiled coil</keyword>
<dbReference type="Proteomes" id="UP000662770">
    <property type="component" value="Chromosome"/>
</dbReference>
<evidence type="ECO:0000313" key="10">
    <source>
        <dbReference type="EMBL" id="QSX31995.1"/>
    </source>
</evidence>
<dbReference type="PROSITE" id="PS50906">
    <property type="entry name" value="NIT"/>
    <property type="match status" value="1"/>
</dbReference>